<evidence type="ECO:0000313" key="2">
    <source>
        <dbReference type="EMBL" id="MBD2737389.1"/>
    </source>
</evidence>
<dbReference type="InterPro" id="IPR010982">
    <property type="entry name" value="Lambda_DNA-bd_dom_sf"/>
</dbReference>
<dbReference type="Pfam" id="PF13443">
    <property type="entry name" value="HTH_26"/>
    <property type="match status" value="1"/>
</dbReference>
<name>A0ABR8KCX0_9NOSO</name>
<evidence type="ECO:0000313" key="3">
    <source>
        <dbReference type="Proteomes" id="UP000637383"/>
    </source>
</evidence>
<keyword evidence="3" id="KW-1185">Reference proteome</keyword>
<dbReference type="PROSITE" id="PS50943">
    <property type="entry name" value="HTH_CROC1"/>
    <property type="match status" value="1"/>
</dbReference>
<feature type="domain" description="HTH cro/C1-type" evidence="1">
    <location>
        <begin position="7"/>
        <end position="62"/>
    </location>
</feature>
<dbReference type="CDD" id="cd00093">
    <property type="entry name" value="HTH_XRE"/>
    <property type="match status" value="1"/>
</dbReference>
<dbReference type="EMBL" id="JACJTU010000031">
    <property type="protein sequence ID" value="MBD2737389.1"/>
    <property type="molecule type" value="Genomic_DNA"/>
</dbReference>
<dbReference type="SUPFAM" id="SSF47413">
    <property type="entry name" value="lambda repressor-like DNA-binding domains"/>
    <property type="match status" value="1"/>
</dbReference>
<reference evidence="2 3" key="1">
    <citation type="journal article" date="2020" name="ISME J.">
        <title>Comparative genomics reveals insights into cyanobacterial evolution and habitat adaptation.</title>
        <authorList>
            <person name="Chen M.Y."/>
            <person name="Teng W.K."/>
            <person name="Zhao L."/>
            <person name="Hu C.X."/>
            <person name="Zhou Y.K."/>
            <person name="Han B.P."/>
            <person name="Song L.R."/>
            <person name="Shu W.S."/>
        </authorList>
    </citation>
    <scope>NUCLEOTIDE SEQUENCE [LARGE SCALE GENOMIC DNA]</scope>
    <source>
        <strain evidence="2 3">FACHB-159</strain>
    </source>
</reference>
<dbReference type="Proteomes" id="UP000637383">
    <property type="component" value="Unassembled WGS sequence"/>
</dbReference>
<sequence>MAVEIKLKEIRSARGISQNELARRLEMSLANVQKIEYGKAKSIPLDTLDKLCGILECEVGELLVRVPDSEEGSSEKEQRGFQVVEQVNKNKINSMPSKDVDTRNGLIAA</sequence>
<organism evidence="2 3">
    <name type="scientific">Nostoc paludosum FACHB-159</name>
    <dbReference type="NCBI Taxonomy" id="2692908"/>
    <lineage>
        <taxon>Bacteria</taxon>
        <taxon>Bacillati</taxon>
        <taxon>Cyanobacteriota</taxon>
        <taxon>Cyanophyceae</taxon>
        <taxon>Nostocales</taxon>
        <taxon>Nostocaceae</taxon>
        <taxon>Nostoc</taxon>
    </lineage>
</organism>
<comment type="caution">
    <text evidence="2">The sequence shown here is derived from an EMBL/GenBank/DDBJ whole genome shotgun (WGS) entry which is preliminary data.</text>
</comment>
<dbReference type="Gene3D" id="1.10.260.40">
    <property type="entry name" value="lambda repressor-like DNA-binding domains"/>
    <property type="match status" value="1"/>
</dbReference>
<dbReference type="InterPro" id="IPR001387">
    <property type="entry name" value="Cro/C1-type_HTH"/>
</dbReference>
<proteinExistence type="predicted"/>
<dbReference type="RefSeq" id="WP_190957975.1">
    <property type="nucleotide sequence ID" value="NZ_JACJTU010000031.1"/>
</dbReference>
<dbReference type="PANTHER" id="PTHR37301">
    <property type="entry name" value="DNA-BINDING PROTEIN-RELATED"/>
    <property type="match status" value="1"/>
</dbReference>
<protein>
    <submittedName>
        <fullName evidence="2">Helix-turn-helix transcriptional regulator</fullName>
    </submittedName>
</protein>
<dbReference type="PANTHER" id="PTHR37301:SF1">
    <property type="entry name" value="DNA-BINDING PROTEIN"/>
    <property type="match status" value="1"/>
</dbReference>
<accession>A0ABR8KCX0</accession>
<dbReference type="SMART" id="SM00530">
    <property type="entry name" value="HTH_XRE"/>
    <property type="match status" value="1"/>
</dbReference>
<evidence type="ECO:0000259" key="1">
    <source>
        <dbReference type="PROSITE" id="PS50943"/>
    </source>
</evidence>
<gene>
    <name evidence="2" type="ORF">H6H03_26470</name>
</gene>